<dbReference type="InterPro" id="IPR012255">
    <property type="entry name" value="ETF_b"/>
</dbReference>
<dbReference type="PANTHER" id="PTHR21294">
    <property type="entry name" value="ELECTRON TRANSFER FLAVOPROTEIN BETA-SUBUNIT"/>
    <property type="match status" value="1"/>
</dbReference>
<name>A0ABW0R6P8_9BACL</name>
<sequence>MLHIVACIKQVPDTKIIKMNPKTNTMDRSSAPAILNPYDAHAVEEAVRLRARYGGVVSVLTMGPPPAVKAIKKCIEIGADEGYMITDRAFAGADTLATSYALTKALEKIAAEVRPIDLIICGKMTIDGDTGQVGPGIARRLDMPPLTSVNKVAEVNREEGYTIVHRKLEDGYEVIRSTLPCLFSVEKEINDVPYSSMPNMLKAARYQPIIWSVNDLPDIDRTQLGLKGSPTIVSSVWAPQKPQGGKLLEGEAQQQVAQLLDVLLTRKELFTAPAAIQQPTGGTQ</sequence>
<dbReference type="SMART" id="SM00893">
    <property type="entry name" value="ETF"/>
    <property type="match status" value="1"/>
</dbReference>
<dbReference type="RefSeq" id="WP_378113492.1">
    <property type="nucleotide sequence ID" value="NZ_JBHSNC010000054.1"/>
</dbReference>
<dbReference type="SUPFAM" id="SSF52402">
    <property type="entry name" value="Adenine nucleotide alpha hydrolases-like"/>
    <property type="match status" value="1"/>
</dbReference>
<protein>
    <recommendedName>
        <fullName evidence="1">Electron transfer flavoprotein small subunit</fullName>
    </recommendedName>
</protein>
<reference evidence="4" key="1">
    <citation type="journal article" date="2019" name="Int. J. Syst. Evol. Microbiol.">
        <title>The Global Catalogue of Microorganisms (GCM) 10K type strain sequencing project: providing services to taxonomists for standard genome sequencing and annotation.</title>
        <authorList>
            <consortium name="The Broad Institute Genomics Platform"/>
            <consortium name="The Broad Institute Genome Sequencing Center for Infectious Disease"/>
            <person name="Wu L."/>
            <person name="Ma J."/>
        </authorList>
    </citation>
    <scope>NUCLEOTIDE SEQUENCE [LARGE SCALE GENOMIC DNA]</scope>
    <source>
        <strain evidence="4">CGMCC 1.18578</strain>
    </source>
</reference>
<feature type="domain" description="Electron transfer flavoprotein alpha/beta-subunit N-terminal" evidence="2">
    <location>
        <begin position="23"/>
        <end position="220"/>
    </location>
</feature>
<evidence type="ECO:0000259" key="2">
    <source>
        <dbReference type="SMART" id="SM00893"/>
    </source>
</evidence>
<gene>
    <name evidence="3" type="ORF">ACFPQ4_18895</name>
</gene>
<organism evidence="3 4">
    <name type="scientific">Cohnella yongneupensis</name>
    <dbReference type="NCBI Taxonomy" id="425006"/>
    <lineage>
        <taxon>Bacteria</taxon>
        <taxon>Bacillati</taxon>
        <taxon>Bacillota</taxon>
        <taxon>Bacilli</taxon>
        <taxon>Bacillales</taxon>
        <taxon>Paenibacillaceae</taxon>
        <taxon>Cohnella</taxon>
    </lineage>
</organism>
<keyword evidence="4" id="KW-1185">Reference proteome</keyword>
<dbReference type="InterPro" id="IPR014729">
    <property type="entry name" value="Rossmann-like_a/b/a_fold"/>
</dbReference>
<dbReference type="EMBL" id="JBHSNC010000054">
    <property type="protein sequence ID" value="MFC5531492.1"/>
    <property type="molecule type" value="Genomic_DNA"/>
</dbReference>
<evidence type="ECO:0000313" key="4">
    <source>
        <dbReference type="Proteomes" id="UP001596108"/>
    </source>
</evidence>
<evidence type="ECO:0000256" key="1">
    <source>
        <dbReference type="ARBA" id="ARBA00042002"/>
    </source>
</evidence>
<dbReference type="Pfam" id="PF01012">
    <property type="entry name" value="ETF"/>
    <property type="match status" value="1"/>
</dbReference>
<accession>A0ABW0R6P8</accession>
<dbReference type="PIRSF" id="PIRSF000090">
    <property type="entry name" value="Beta-ETF"/>
    <property type="match status" value="1"/>
</dbReference>
<dbReference type="Gene3D" id="3.40.50.620">
    <property type="entry name" value="HUPs"/>
    <property type="match status" value="1"/>
</dbReference>
<comment type="caution">
    <text evidence="3">The sequence shown here is derived from an EMBL/GenBank/DDBJ whole genome shotgun (WGS) entry which is preliminary data.</text>
</comment>
<dbReference type="CDD" id="cd01714">
    <property type="entry name" value="ETF_beta"/>
    <property type="match status" value="1"/>
</dbReference>
<dbReference type="PANTHER" id="PTHR21294:SF17">
    <property type="entry name" value="PROTEIN FIXA"/>
    <property type="match status" value="1"/>
</dbReference>
<proteinExistence type="predicted"/>
<dbReference type="InterPro" id="IPR033948">
    <property type="entry name" value="ETF_beta_N"/>
</dbReference>
<dbReference type="InterPro" id="IPR014730">
    <property type="entry name" value="ETF_a/b_N"/>
</dbReference>
<evidence type="ECO:0000313" key="3">
    <source>
        <dbReference type="EMBL" id="MFC5531492.1"/>
    </source>
</evidence>
<dbReference type="Proteomes" id="UP001596108">
    <property type="component" value="Unassembled WGS sequence"/>
</dbReference>